<name>A0A0P0VDD8_ORYSJ</name>
<evidence type="ECO:0000313" key="5">
    <source>
        <dbReference type="EMBL" id="BAS76450.1"/>
    </source>
</evidence>
<proteinExistence type="predicted"/>
<dbReference type="OrthoDB" id="75343at2759"/>
<dbReference type="GO" id="GO:0022857">
    <property type="term" value="F:transmembrane transporter activity"/>
    <property type="evidence" value="ECO:0007669"/>
    <property type="project" value="InterPro"/>
</dbReference>
<reference evidence="5 6" key="2">
    <citation type="journal article" date="2013" name="Plant Cell Physiol.">
        <title>Rice Annotation Project Database (RAP-DB): an integrative and interactive database for rice genomics.</title>
        <authorList>
            <person name="Sakai H."/>
            <person name="Lee S.S."/>
            <person name="Tanaka T."/>
            <person name="Numa H."/>
            <person name="Kim J."/>
            <person name="Kawahara Y."/>
            <person name="Wakimoto H."/>
            <person name="Yang C.C."/>
            <person name="Iwamoto M."/>
            <person name="Abe T."/>
            <person name="Yamada Y."/>
            <person name="Muto A."/>
            <person name="Inokuchi H."/>
            <person name="Ikemura T."/>
            <person name="Matsumoto T."/>
            <person name="Sasaki T."/>
            <person name="Itoh T."/>
        </authorList>
    </citation>
    <scope>NUCLEOTIDE SEQUENCE [LARGE SCALE GENOMIC DNA]</scope>
    <source>
        <strain evidence="6">cv. Nipponbare</strain>
    </source>
</reference>
<evidence type="ECO:0000256" key="2">
    <source>
        <dbReference type="ARBA" id="ARBA00022692"/>
    </source>
</evidence>
<organism evidence="5 6">
    <name type="scientific">Oryza sativa subsp. japonica</name>
    <name type="common">Rice</name>
    <dbReference type="NCBI Taxonomy" id="39947"/>
    <lineage>
        <taxon>Eukaryota</taxon>
        <taxon>Viridiplantae</taxon>
        <taxon>Streptophyta</taxon>
        <taxon>Embryophyta</taxon>
        <taxon>Tracheophyta</taxon>
        <taxon>Spermatophyta</taxon>
        <taxon>Magnoliopsida</taxon>
        <taxon>Liliopsida</taxon>
        <taxon>Poales</taxon>
        <taxon>Poaceae</taxon>
        <taxon>BOP clade</taxon>
        <taxon>Oryzoideae</taxon>
        <taxon>Oryzeae</taxon>
        <taxon>Oryzinae</taxon>
        <taxon>Oryza</taxon>
        <taxon>Oryza sativa</taxon>
    </lineage>
</organism>
<dbReference type="Proteomes" id="UP000059680">
    <property type="component" value="Chromosome 1"/>
</dbReference>
<keyword evidence="4" id="KW-0472">Membrane</keyword>
<dbReference type="PANTHER" id="PTHR15371:SF20">
    <property type="match status" value="1"/>
</dbReference>
<dbReference type="eggNOG" id="ENOG502RZS0">
    <property type="taxonomic scope" value="Eukaryota"/>
</dbReference>
<dbReference type="InterPro" id="IPR045238">
    <property type="entry name" value="Tim23-like"/>
</dbReference>
<keyword evidence="3" id="KW-1133">Transmembrane helix</keyword>
<evidence type="ECO:0000256" key="3">
    <source>
        <dbReference type="ARBA" id="ARBA00022989"/>
    </source>
</evidence>
<dbReference type="AlphaFoldDB" id="A0A0P0VDD8"/>
<dbReference type="InParanoid" id="A0A0P0VDD8"/>
<dbReference type="PaxDb" id="39947-A0A0P0VDD8"/>
<dbReference type="OMA" id="VGVEHNI"/>
<reference evidence="6" key="1">
    <citation type="journal article" date="2005" name="Nature">
        <title>The map-based sequence of the rice genome.</title>
        <authorList>
            <consortium name="International rice genome sequencing project (IRGSP)"/>
            <person name="Matsumoto T."/>
            <person name="Wu J."/>
            <person name="Kanamori H."/>
            <person name="Katayose Y."/>
            <person name="Fujisawa M."/>
            <person name="Namiki N."/>
            <person name="Mizuno H."/>
            <person name="Yamamoto K."/>
            <person name="Antonio B.A."/>
            <person name="Baba T."/>
            <person name="Sakata K."/>
            <person name="Nagamura Y."/>
            <person name="Aoki H."/>
            <person name="Arikawa K."/>
            <person name="Arita K."/>
            <person name="Bito T."/>
            <person name="Chiden Y."/>
            <person name="Fujitsuka N."/>
            <person name="Fukunaka R."/>
            <person name="Hamada M."/>
            <person name="Harada C."/>
            <person name="Hayashi A."/>
            <person name="Hijishita S."/>
            <person name="Honda M."/>
            <person name="Hosokawa S."/>
            <person name="Ichikawa Y."/>
            <person name="Idonuma A."/>
            <person name="Iijima M."/>
            <person name="Ikeda M."/>
            <person name="Ikeno M."/>
            <person name="Ito K."/>
            <person name="Ito S."/>
            <person name="Ito T."/>
            <person name="Ito Y."/>
            <person name="Ito Y."/>
            <person name="Iwabuchi A."/>
            <person name="Kamiya K."/>
            <person name="Karasawa W."/>
            <person name="Kurita K."/>
            <person name="Katagiri S."/>
            <person name="Kikuta A."/>
            <person name="Kobayashi H."/>
            <person name="Kobayashi N."/>
            <person name="Machita K."/>
            <person name="Maehara T."/>
            <person name="Masukawa M."/>
            <person name="Mizubayashi T."/>
            <person name="Mukai Y."/>
            <person name="Nagasaki H."/>
            <person name="Nagata Y."/>
            <person name="Naito S."/>
            <person name="Nakashima M."/>
            <person name="Nakama Y."/>
            <person name="Nakamichi Y."/>
            <person name="Nakamura M."/>
            <person name="Meguro A."/>
            <person name="Negishi M."/>
            <person name="Ohta I."/>
            <person name="Ohta T."/>
            <person name="Okamoto M."/>
            <person name="Ono N."/>
            <person name="Saji S."/>
            <person name="Sakaguchi M."/>
            <person name="Sakai K."/>
            <person name="Shibata M."/>
            <person name="Shimokawa T."/>
            <person name="Song J."/>
            <person name="Takazaki Y."/>
            <person name="Terasawa K."/>
            <person name="Tsugane M."/>
            <person name="Tsuji K."/>
            <person name="Ueda S."/>
            <person name="Waki K."/>
            <person name="Yamagata H."/>
            <person name="Yamamoto M."/>
            <person name="Yamamoto S."/>
            <person name="Yamane H."/>
            <person name="Yoshiki S."/>
            <person name="Yoshihara R."/>
            <person name="Yukawa K."/>
            <person name="Zhong H."/>
            <person name="Yano M."/>
            <person name="Yuan Q."/>
            <person name="Ouyang S."/>
            <person name="Liu J."/>
            <person name="Jones K.M."/>
            <person name="Gansberger K."/>
            <person name="Moffat K."/>
            <person name="Hill J."/>
            <person name="Bera J."/>
            <person name="Fadrosh D."/>
            <person name="Jin S."/>
            <person name="Johri S."/>
            <person name="Kim M."/>
            <person name="Overton L."/>
            <person name="Reardon M."/>
            <person name="Tsitrin T."/>
            <person name="Vuong H."/>
            <person name="Weaver B."/>
            <person name="Ciecko A."/>
            <person name="Tallon L."/>
            <person name="Jackson J."/>
            <person name="Pai G."/>
            <person name="Aken S.V."/>
            <person name="Utterback T."/>
            <person name="Reidmuller S."/>
            <person name="Feldblyum T."/>
            <person name="Hsiao J."/>
            <person name="Zismann V."/>
            <person name="Iobst S."/>
            <person name="de Vazeille A.R."/>
            <person name="Buell C.R."/>
            <person name="Ying K."/>
            <person name="Li Y."/>
            <person name="Lu T."/>
            <person name="Huang Y."/>
            <person name="Zhao Q."/>
            <person name="Feng Q."/>
            <person name="Zhang L."/>
            <person name="Zhu J."/>
            <person name="Weng Q."/>
            <person name="Mu J."/>
            <person name="Lu Y."/>
            <person name="Fan D."/>
            <person name="Liu Y."/>
            <person name="Guan J."/>
            <person name="Zhang Y."/>
            <person name="Yu S."/>
            <person name="Liu X."/>
            <person name="Zhang Y."/>
            <person name="Hong G."/>
            <person name="Han B."/>
            <person name="Choisne N."/>
            <person name="Demange N."/>
            <person name="Orjeda G."/>
            <person name="Samain S."/>
            <person name="Cattolico L."/>
            <person name="Pelletier E."/>
            <person name="Couloux A."/>
            <person name="Segurens B."/>
            <person name="Wincker P."/>
            <person name="D'Hont A."/>
            <person name="Scarpelli C."/>
            <person name="Weissenbach J."/>
            <person name="Salanoubat M."/>
            <person name="Quetier F."/>
            <person name="Yu Y."/>
            <person name="Kim H.R."/>
            <person name="Rambo T."/>
            <person name="Currie J."/>
            <person name="Collura K."/>
            <person name="Luo M."/>
            <person name="Yang T."/>
            <person name="Ammiraju J.S.S."/>
            <person name="Engler F."/>
            <person name="Soderlund C."/>
            <person name="Wing R.A."/>
            <person name="Palmer L.E."/>
            <person name="de la Bastide M."/>
            <person name="Spiegel L."/>
            <person name="Nascimento L."/>
            <person name="Zutavern T."/>
            <person name="O'Shaughnessy A."/>
            <person name="Dike S."/>
            <person name="Dedhia N."/>
            <person name="Preston R."/>
            <person name="Balija V."/>
            <person name="McCombie W.R."/>
            <person name="Chow T."/>
            <person name="Chen H."/>
            <person name="Chung M."/>
            <person name="Chen C."/>
            <person name="Shaw J."/>
            <person name="Wu H."/>
            <person name="Hsiao K."/>
            <person name="Chao Y."/>
            <person name="Chu M."/>
            <person name="Cheng C."/>
            <person name="Hour A."/>
            <person name="Lee P."/>
            <person name="Lin S."/>
            <person name="Lin Y."/>
            <person name="Liou J."/>
            <person name="Liu S."/>
            <person name="Hsing Y."/>
            <person name="Raghuvanshi S."/>
            <person name="Mohanty A."/>
            <person name="Bharti A.K."/>
            <person name="Gaur A."/>
            <person name="Gupta V."/>
            <person name="Kumar D."/>
            <person name="Ravi V."/>
            <person name="Vij S."/>
            <person name="Kapur A."/>
            <person name="Khurana P."/>
            <person name="Khurana P."/>
            <person name="Khurana J.P."/>
            <person name="Tyagi A.K."/>
            <person name="Gaikwad K."/>
            <person name="Singh A."/>
            <person name="Dalal V."/>
            <person name="Srivastava S."/>
            <person name="Dixit A."/>
            <person name="Pal A.K."/>
            <person name="Ghazi I.A."/>
            <person name="Yadav M."/>
            <person name="Pandit A."/>
            <person name="Bhargava A."/>
            <person name="Sureshbabu K."/>
            <person name="Batra K."/>
            <person name="Sharma T.R."/>
            <person name="Mohapatra T."/>
            <person name="Singh N.K."/>
            <person name="Messing J."/>
            <person name="Nelson A.B."/>
            <person name="Fuks G."/>
            <person name="Kavchok S."/>
            <person name="Keizer G."/>
            <person name="Linton E."/>
            <person name="Llaca V."/>
            <person name="Song R."/>
            <person name="Tanyolac B."/>
            <person name="Young S."/>
            <person name="Ho-Il K."/>
            <person name="Hahn J.H."/>
            <person name="Sangsakoo G."/>
            <person name="Vanavichit A."/>
            <person name="de Mattos Luiz.A.T."/>
            <person name="Zimmer P.D."/>
            <person name="Malone G."/>
            <person name="Dellagostin O."/>
            <person name="de Oliveira A.C."/>
            <person name="Bevan M."/>
            <person name="Bancroft I."/>
            <person name="Minx P."/>
            <person name="Cordum H."/>
            <person name="Wilson R."/>
            <person name="Cheng Z."/>
            <person name="Jin W."/>
            <person name="Jiang J."/>
            <person name="Leong S.A."/>
            <person name="Iwama H."/>
            <person name="Gojobori T."/>
            <person name="Itoh T."/>
            <person name="Niimura Y."/>
            <person name="Fujii Y."/>
            <person name="Habara T."/>
            <person name="Sakai H."/>
            <person name="Sato Y."/>
            <person name="Wilson G."/>
            <person name="Kumar K."/>
            <person name="McCouch S."/>
            <person name="Juretic N."/>
            <person name="Hoen D."/>
            <person name="Wright S."/>
            <person name="Bruskiewich R."/>
            <person name="Bureau T."/>
            <person name="Miyao A."/>
            <person name="Hirochika H."/>
            <person name="Nishikawa T."/>
            <person name="Kadowaki K."/>
            <person name="Sugiura M."/>
            <person name="Burr B."/>
            <person name="Sasaki T."/>
        </authorList>
    </citation>
    <scope>NUCLEOTIDE SEQUENCE [LARGE SCALE GENOMIC DNA]</scope>
    <source>
        <strain evidence="6">cv. Nipponbare</strain>
    </source>
</reference>
<evidence type="ECO:0000256" key="1">
    <source>
        <dbReference type="ARBA" id="ARBA00004141"/>
    </source>
</evidence>
<comment type="subcellular location">
    <subcellularLocation>
        <location evidence="1">Membrane</location>
        <topology evidence="1">Multi-pass membrane protein</topology>
    </subcellularLocation>
</comment>
<keyword evidence="2" id="KW-0812">Transmembrane</keyword>
<evidence type="ECO:0000313" key="6">
    <source>
        <dbReference type="Proteomes" id="UP000059680"/>
    </source>
</evidence>
<reference evidence="5 6" key="3">
    <citation type="journal article" date="2013" name="Rice">
        <title>Improvement of the Oryza sativa Nipponbare reference genome using next generation sequence and optical map data.</title>
        <authorList>
            <person name="Kawahara Y."/>
            <person name="de la Bastide M."/>
            <person name="Hamilton J.P."/>
            <person name="Kanamori H."/>
            <person name="McCombie W.R."/>
            <person name="Ouyang S."/>
            <person name="Schwartz D.C."/>
            <person name="Tanaka T."/>
            <person name="Wu J."/>
            <person name="Zhou S."/>
            <person name="Childs K.L."/>
            <person name="Davidson R.M."/>
            <person name="Lin H."/>
            <person name="Quesada-Ocampo L."/>
            <person name="Vaillancourt B."/>
            <person name="Sakai H."/>
            <person name="Lee S.S."/>
            <person name="Kim J."/>
            <person name="Numa H."/>
            <person name="Itoh T."/>
            <person name="Buell C.R."/>
            <person name="Matsumoto T."/>
        </authorList>
    </citation>
    <scope>NUCLEOTIDE SEQUENCE [LARGE SCALE GENOMIC DNA]</scope>
    <source>
        <strain evidence="6">cv. Nipponbare</strain>
    </source>
</reference>
<gene>
    <name evidence="5" type="ordered locus">Os01g0974100</name>
    <name evidence="5" type="ORF">OSNPB_010974100</name>
</gene>
<dbReference type="SMR" id="A0A0P0VDD8"/>
<evidence type="ECO:0000256" key="4">
    <source>
        <dbReference type="ARBA" id="ARBA00023136"/>
    </source>
</evidence>
<sequence>MAHSGFSGSLTSPRFDLAVDMGHPFLNRTVDGFLKIGAVGACKVAAEETFECLHRGDVSKHKVESALKKICKEGAYWGTIAGVYVGMEYGIERIRGHRD</sequence>
<dbReference type="EMBL" id="AP014957">
    <property type="protein sequence ID" value="BAS76450.1"/>
    <property type="molecule type" value="Genomic_DNA"/>
</dbReference>
<dbReference type="Gramene" id="Os01t0974100-01">
    <property type="protein sequence ID" value="Os01t0974100-01"/>
    <property type="gene ID" value="Os01g0974100"/>
</dbReference>
<keyword evidence="6" id="KW-1185">Reference proteome</keyword>
<dbReference type="PANTHER" id="PTHR15371">
    <property type="entry name" value="TIM23"/>
    <property type="match status" value="1"/>
</dbReference>
<dbReference type="KEGG" id="osa:4326408"/>
<protein>
    <submittedName>
        <fullName evidence="5">Os01g0974100 protein</fullName>
    </submittedName>
</protein>
<dbReference type="GO" id="GO:0016020">
    <property type="term" value="C:membrane"/>
    <property type="evidence" value="ECO:0007669"/>
    <property type="project" value="UniProtKB-SubCell"/>
</dbReference>
<accession>A0A0P0VDD8</accession>